<dbReference type="CDD" id="cd06849">
    <property type="entry name" value="lipoyl_domain"/>
    <property type="match status" value="2"/>
</dbReference>
<feature type="domain" description="Lipoyl-binding" evidence="4">
    <location>
        <begin position="103"/>
        <end position="178"/>
    </location>
</feature>
<dbReference type="EMBL" id="FOXA01000051">
    <property type="protein sequence ID" value="SFQ21150.1"/>
    <property type="molecule type" value="Genomic_DNA"/>
</dbReference>
<feature type="region of interest" description="Disordered" evidence="3">
    <location>
        <begin position="80"/>
        <end position="103"/>
    </location>
</feature>
<dbReference type="OrthoDB" id="9804723at2"/>
<dbReference type="STRING" id="441119.SAMN04488047_1512"/>
<keyword evidence="5" id="KW-0670">Pyruvate</keyword>
<proteinExistence type="predicted"/>
<sequence>MPHEVIMPALGMAQDSGVIVSWLKSEGEAVKTGEALMEVETDKATMEVEAAFDGFLTGIRAAAGQSVPVGDVVALISETADAPPPAPKDTPEEEAAAPAPPKGKTVIMPALGMAQDTGTIVAWLKAPGDRVRADEPLLEVETDKATMEVEAGHDGWLAELRGKDGEAVPVGEVIAIVTAEEPASPRHLSVGEGAPASGGAAVRSSGAEVEARDETPRGEEPAAQGRPSPSAPRDGTVSPMPEGRLLASPKAKRLARDRGLDLSLLVKAGHPQPYHVADLDELQRLAEARPTPVADGGARYRLTARVPSSGLADFETWMTDSLGSAPDRPVVLAAFAAASLRLATGEAGALLIRHERPLAASGLLADPDLSPLGEIAAADDGAPALILRDLTASRIETASLGDAVPVLTVTREGEGLVAALDAPASTLDGDAALLCLDDFAGRLADPLRHLL</sequence>
<evidence type="ECO:0000259" key="4">
    <source>
        <dbReference type="PROSITE" id="PS50968"/>
    </source>
</evidence>
<evidence type="ECO:0000256" key="1">
    <source>
        <dbReference type="ARBA" id="ARBA00001938"/>
    </source>
</evidence>
<dbReference type="AlphaFoldDB" id="A0A1I5WN90"/>
<dbReference type="GO" id="GO:0006086">
    <property type="term" value="P:pyruvate decarboxylation to acetyl-CoA"/>
    <property type="evidence" value="ECO:0007669"/>
    <property type="project" value="InterPro"/>
</dbReference>
<accession>A0A1I5WN90</accession>
<dbReference type="Pfam" id="PF00364">
    <property type="entry name" value="Biotin_lipoyl"/>
    <property type="match status" value="2"/>
</dbReference>
<keyword evidence="2" id="KW-0450">Lipoyl</keyword>
<protein>
    <submittedName>
        <fullName evidence="5">Pyruvate dehydrogenase E2 component (Dihydrolipoamide acetyltransferase)</fullName>
    </submittedName>
</protein>
<dbReference type="GO" id="GO:0045254">
    <property type="term" value="C:pyruvate dehydrogenase complex"/>
    <property type="evidence" value="ECO:0007669"/>
    <property type="project" value="InterPro"/>
</dbReference>
<dbReference type="PROSITE" id="PS00189">
    <property type="entry name" value="LIPOYL"/>
    <property type="match status" value="2"/>
</dbReference>
<evidence type="ECO:0000313" key="6">
    <source>
        <dbReference type="Proteomes" id="UP000199356"/>
    </source>
</evidence>
<dbReference type="InterPro" id="IPR011053">
    <property type="entry name" value="Single_hybrid_motif"/>
</dbReference>
<comment type="cofactor">
    <cofactor evidence="1">
        <name>(R)-lipoate</name>
        <dbReference type="ChEBI" id="CHEBI:83088"/>
    </cofactor>
</comment>
<evidence type="ECO:0000313" key="5">
    <source>
        <dbReference type="EMBL" id="SFQ21150.1"/>
    </source>
</evidence>
<dbReference type="InterPro" id="IPR003016">
    <property type="entry name" value="2-oxoA_DH_lipoyl-BS"/>
</dbReference>
<dbReference type="InterPro" id="IPR045257">
    <property type="entry name" value="E2/Pdx1"/>
</dbReference>
<dbReference type="GO" id="GO:0016740">
    <property type="term" value="F:transferase activity"/>
    <property type="evidence" value="ECO:0007669"/>
    <property type="project" value="UniProtKB-KW"/>
</dbReference>
<feature type="compositionally biased region" description="Basic and acidic residues" evidence="3">
    <location>
        <begin position="209"/>
        <end position="220"/>
    </location>
</feature>
<keyword evidence="6" id="KW-1185">Reference proteome</keyword>
<dbReference type="Proteomes" id="UP000199356">
    <property type="component" value="Unassembled WGS sequence"/>
</dbReference>
<reference evidence="5 6" key="1">
    <citation type="submission" date="2016-10" db="EMBL/GenBank/DDBJ databases">
        <authorList>
            <person name="de Groot N.N."/>
        </authorList>
    </citation>
    <scope>NUCLEOTIDE SEQUENCE [LARGE SCALE GENOMIC DNA]</scope>
    <source>
        <strain evidence="5 6">DSM 19547</strain>
    </source>
</reference>
<gene>
    <name evidence="5" type="ORF">SAMN04488047_1512</name>
</gene>
<dbReference type="SUPFAM" id="SSF51230">
    <property type="entry name" value="Single hybrid motif"/>
    <property type="match status" value="2"/>
</dbReference>
<feature type="compositionally biased region" description="Low complexity" evidence="3">
    <location>
        <begin position="193"/>
        <end position="207"/>
    </location>
</feature>
<feature type="domain" description="Lipoyl-binding" evidence="4">
    <location>
        <begin position="2"/>
        <end position="77"/>
    </location>
</feature>
<dbReference type="InterPro" id="IPR000089">
    <property type="entry name" value="Biotin_lipoyl"/>
</dbReference>
<evidence type="ECO:0000256" key="3">
    <source>
        <dbReference type="SAM" id="MobiDB-lite"/>
    </source>
</evidence>
<organism evidence="5 6">
    <name type="scientific">Tranquillimonas alkanivorans</name>
    <dbReference type="NCBI Taxonomy" id="441119"/>
    <lineage>
        <taxon>Bacteria</taxon>
        <taxon>Pseudomonadati</taxon>
        <taxon>Pseudomonadota</taxon>
        <taxon>Alphaproteobacteria</taxon>
        <taxon>Rhodobacterales</taxon>
        <taxon>Roseobacteraceae</taxon>
        <taxon>Tranquillimonas</taxon>
    </lineage>
</organism>
<dbReference type="PROSITE" id="PS50968">
    <property type="entry name" value="BIOTINYL_LIPOYL"/>
    <property type="match status" value="2"/>
</dbReference>
<dbReference type="PANTHER" id="PTHR23151">
    <property type="entry name" value="DIHYDROLIPOAMIDE ACETYL/SUCCINYL-TRANSFERASE-RELATED"/>
    <property type="match status" value="1"/>
</dbReference>
<dbReference type="PANTHER" id="PTHR23151:SF90">
    <property type="entry name" value="DIHYDROLIPOYLLYSINE-RESIDUE ACETYLTRANSFERASE COMPONENT OF PYRUVATE DEHYDROGENASE COMPLEX, MITOCHONDRIAL-RELATED"/>
    <property type="match status" value="1"/>
</dbReference>
<dbReference type="Gene3D" id="2.40.50.100">
    <property type="match status" value="2"/>
</dbReference>
<dbReference type="RefSeq" id="WP_093425850.1">
    <property type="nucleotide sequence ID" value="NZ_FOXA01000051.1"/>
</dbReference>
<evidence type="ECO:0000256" key="2">
    <source>
        <dbReference type="ARBA" id="ARBA00022823"/>
    </source>
</evidence>
<feature type="region of interest" description="Disordered" evidence="3">
    <location>
        <begin position="184"/>
        <end position="252"/>
    </location>
</feature>
<name>A0A1I5WN90_9RHOB</name>
<keyword evidence="5" id="KW-0808">Transferase</keyword>